<keyword evidence="2" id="KW-1185">Reference proteome</keyword>
<dbReference type="Proteomes" id="UP000094795">
    <property type="component" value="Unassembled WGS sequence"/>
</dbReference>
<accession>A0A1C1YRZ9</accession>
<proteinExistence type="predicted"/>
<protein>
    <submittedName>
        <fullName evidence="1">Uncharacterized protein</fullName>
    </submittedName>
</protein>
<dbReference type="RefSeq" id="WP_066182128.1">
    <property type="nucleotide sequence ID" value="NZ_LQZT01000042.1"/>
</dbReference>
<dbReference type="EMBL" id="LQZT01000042">
    <property type="protein sequence ID" value="OCW56264.1"/>
    <property type="molecule type" value="Genomic_DNA"/>
</dbReference>
<dbReference type="OrthoDB" id="8451501at2"/>
<dbReference type="AlphaFoldDB" id="A0A1C1YRZ9"/>
<evidence type="ECO:0000313" key="2">
    <source>
        <dbReference type="Proteomes" id="UP000094795"/>
    </source>
</evidence>
<evidence type="ECO:0000313" key="1">
    <source>
        <dbReference type="EMBL" id="OCW56264.1"/>
    </source>
</evidence>
<name>A0A1C1YRZ9_9HYPH</name>
<organism evidence="1 2">
    <name type="scientific">Hoeflea olei</name>
    <dbReference type="NCBI Taxonomy" id="1480615"/>
    <lineage>
        <taxon>Bacteria</taxon>
        <taxon>Pseudomonadati</taxon>
        <taxon>Pseudomonadota</taxon>
        <taxon>Alphaproteobacteria</taxon>
        <taxon>Hyphomicrobiales</taxon>
        <taxon>Rhizobiaceae</taxon>
        <taxon>Hoeflea</taxon>
    </lineage>
</organism>
<dbReference type="STRING" id="1480615.AWJ14_19410"/>
<gene>
    <name evidence="1" type="ORF">AWJ14_19410</name>
</gene>
<comment type="caution">
    <text evidence="1">The sequence shown here is derived from an EMBL/GenBank/DDBJ whole genome shotgun (WGS) entry which is preliminary data.</text>
</comment>
<reference evidence="1 2" key="1">
    <citation type="submission" date="2015-12" db="EMBL/GenBank/DDBJ databases">
        <authorList>
            <person name="Shamseldin A."/>
            <person name="Moawad H."/>
            <person name="Abd El-Rahim W.M."/>
            <person name="Sadowsky M.J."/>
        </authorList>
    </citation>
    <scope>NUCLEOTIDE SEQUENCE [LARGE SCALE GENOMIC DNA]</scope>
    <source>
        <strain evidence="1 2">JC234</strain>
    </source>
</reference>
<sequence length="110" mass="12152">MAPRKPKPADPAAVAEPIIEQPVIHYLPNPVTVAHTTPRTRDEIAIRDAVRARLSAVETAIVDFVSEKTAEGFSLDDINSLYAVELPILFGYRIDGGRIRAQYDGQIVER</sequence>